<dbReference type="AlphaFoldDB" id="A0A653TU74"/>
<dbReference type="GO" id="GO:0003824">
    <property type="term" value="F:catalytic activity"/>
    <property type="evidence" value="ECO:0007669"/>
    <property type="project" value="InterPro"/>
</dbReference>
<protein>
    <submittedName>
        <fullName evidence="3">Metalloenzyme superfamily protein</fullName>
    </submittedName>
</protein>
<organism evidence="3 4">
    <name type="scientific">Maribacter litoralis</name>
    <dbReference type="NCBI Taxonomy" id="2059726"/>
    <lineage>
        <taxon>Bacteria</taxon>
        <taxon>Pseudomonadati</taxon>
        <taxon>Bacteroidota</taxon>
        <taxon>Flavobacteriia</taxon>
        <taxon>Flavobacteriales</taxon>
        <taxon>Flavobacteriaceae</taxon>
        <taxon>Maribacter</taxon>
    </lineage>
</organism>
<dbReference type="Pfam" id="PF01676">
    <property type="entry name" value="Metalloenzyme"/>
    <property type="match status" value="1"/>
</dbReference>
<reference evidence="3 4" key="1">
    <citation type="submission" date="2019-10" db="EMBL/GenBank/DDBJ databases">
        <authorList>
            <person name="Karimi E."/>
        </authorList>
    </citation>
    <scope>NUCLEOTIDE SEQUENCE [LARGE SCALE GENOMIC DNA]</scope>
    <source>
        <strain evidence="3">Maribacter sp. 151</strain>
    </source>
</reference>
<dbReference type="GO" id="GO:0046872">
    <property type="term" value="F:metal ion binding"/>
    <property type="evidence" value="ECO:0007669"/>
    <property type="project" value="InterPro"/>
</dbReference>
<evidence type="ECO:0000313" key="4">
    <source>
        <dbReference type="Proteomes" id="UP000430202"/>
    </source>
</evidence>
<dbReference type="Proteomes" id="UP000430202">
    <property type="component" value="Unassembled WGS sequence"/>
</dbReference>
<evidence type="ECO:0000259" key="2">
    <source>
        <dbReference type="Pfam" id="PF01676"/>
    </source>
</evidence>
<keyword evidence="1" id="KW-0732">Signal</keyword>
<dbReference type="EMBL" id="CABWLR010000003">
    <property type="protein sequence ID" value="VXB80891.1"/>
    <property type="molecule type" value="Genomic_DNA"/>
</dbReference>
<dbReference type="Gene3D" id="3.40.720.10">
    <property type="entry name" value="Alkaline Phosphatase, subunit A"/>
    <property type="match status" value="1"/>
</dbReference>
<feature type="signal peptide" evidence="1">
    <location>
        <begin position="1"/>
        <end position="21"/>
    </location>
</feature>
<evidence type="ECO:0000256" key="1">
    <source>
        <dbReference type="SAM" id="SignalP"/>
    </source>
</evidence>
<name>A0A653TU74_9FLAO</name>
<dbReference type="RefSeq" id="WP_159303170.1">
    <property type="nucleotide sequence ID" value="NZ_LR733271.1"/>
</dbReference>
<feature type="chain" id="PRO_5024980039" evidence="1">
    <location>
        <begin position="22"/>
        <end position="361"/>
    </location>
</feature>
<feature type="domain" description="Metalloenzyme" evidence="2">
    <location>
        <begin position="221"/>
        <end position="347"/>
    </location>
</feature>
<proteinExistence type="predicted"/>
<evidence type="ECO:0000313" key="3">
    <source>
        <dbReference type="EMBL" id="VXB80891.1"/>
    </source>
</evidence>
<dbReference type="InterPro" id="IPR006124">
    <property type="entry name" value="Metalloenzyme"/>
</dbReference>
<accession>A0A653TU74</accession>
<dbReference type="SUPFAM" id="SSF53649">
    <property type="entry name" value="Alkaline phosphatase-like"/>
    <property type="match status" value="1"/>
</dbReference>
<keyword evidence="4" id="KW-1185">Reference proteome</keyword>
<gene>
    <name evidence="3" type="ORF">MARI151_30645</name>
</gene>
<dbReference type="InterPro" id="IPR017850">
    <property type="entry name" value="Alkaline_phosphatase_core_sf"/>
</dbReference>
<sequence length="361" mass="41045">MKVLLRMFLVTMLFVTTQINAQEDKDPNVFLITLDGVRWQDVFTGMDTDLLNSEFTQNKDLLTRKFVGKSTEENREMVMPFFWNTIAKEGQLYGNRNNGSKVDLTNKMLFSYPGYNEILTGKADDAHIDSNDKNYNKNVTVLELANSQDEYKNKVAAFASWDVFPYIINDKRSGIPVNAGYMNAIGELNEKEQFLNEVQEQAPVIWESVRLDVFTHHFAKEYVKKNHPKVVYISYGETDDFAHGGQFDFYMKSLHNTDALIADLWDYVQNDAFYKDNTYFIITTDHGRGDGVQEDSKWTSHGTDVKGAEHTWIAILGPNVNPVGEVGNGQLFANQIAPTLAKILSLKSDDKSMSAKPINLK</sequence>